<reference evidence="5" key="1">
    <citation type="journal article" date="2013" name="Proc. Natl. Acad. Sci. U.S.A.">
        <title>Genome structure and metabolic features in the red seaweed Chondrus crispus shed light on evolution of the Archaeplastida.</title>
        <authorList>
            <person name="Collen J."/>
            <person name="Porcel B."/>
            <person name="Carre W."/>
            <person name="Ball S.G."/>
            <person name="Chaparro C."/>
            <person name="Tonon T."/>
            <person name="Barbeyron T."/>
            <person name="Michel G."/>
            <person name="Noel B."/>
            <person name="Valentin K."/>
            <person name="Elias M."/>
            <person name="Artiguenave F."/>
            <person name="Arun A."/>
            <person name="Aury J.M."/>
            <person name="Barbosa-Neto J.F."/>
            <person name="Bothwell J.H."/>
            <person name="Bouget F.Y."/>
            <person name="Brillet L."/>
            <person name="Cabello-Hurtado F."/>
            <person name="Capella-Gutierrez S."/>
            <person name="Charrier B."/>
            <person name="Cladiere L."/>
            <person name="Cock J.M."/>
            <person name="Coelho S.M."/>
            <person name="Colleoni C."/>
            <person name="Czjzek M."/>
            <person name="Da Silva C."/>
            <person name="Delage L."/>
            <person name="Denoeud F."/>
            <person name="Deschamps P."/>
            <person name="Dittami S.M."/>
            <person name="Gabaldon T."/>
            <person name="Gachon C.M."/>
            <person name="Groisillier A."/>
            <person name="Herve C."/>
            <person name="Jabbari K."/>
            <person name="Katinka M."/>
            <person name="Kloareg B."/>
            <person name="Kowalczyk N."/>
            <person name="Labadie K."/>
            <person name="Leblanc C."/>
            <person name="Lopez P.J."/>
            <person name="McLachlan D.H."/>
            <person name="Meslet-Cladiere L."/>
            <person name="Moustafa A."/>
            <person name="Nehr Z."/>
            <person name="Nyvall Collen P."/>
            <person name="Panaud O."/>
            <person name="Partensky F."/>
            <person name="Poulain J."/>
            <person name="Rensing S.A."/>
            <person name="Rousvoal S."/>
            <person name="Samson G."/>
            <person name="Symeonidi A."/>
            <person name="Weissenbach J."/>
            <person name="Zambounis A."/>
            <person name="Wincker P."/>
            <person name="Boyen C."/>
        </authorList>
    </citation>
    <scope>NUCLEOTIDE SEQUENCE [LARGE SCALE GENOMIC DNA]</scope>
    <source>
        <strain evidence="5">cv. Stackhouse</strain>
    </source>
</reference>
<dbReference type="Proteomes" id="UP000012073">
    <property type="component" value="Unassembled WGS sequence"/>
</dbReference>
<dbReference type="EMBL" id="HG002105">
    <property type="protein sequence ID" value="CDF40017.1"/>
    <property type="molecule type" value="Genomic_DNA"/>
</dbReference>
<keyword evidence="2" id="KW-0863">Zinc-finger</keyword>
<dbReference type="AlphaFoldDB" id="R7QNF2"/>
<dbReference type="SUPFAM" id="SSF57850">
    <property type="entry name" value="RING/U-box"/>
    <property type="match status" value="1"/>
</dbReference>
<dbReference type="PROSITE" id="PS00518">
    <property type="entry name" value="ZF_RING_1"/>
    <property type="match status" value="1"/>
</dbReference>
<evidence type="ECO:0000313" key="5">
    <source>
        <dbReference type="Proteomes" id="UP000012073"/>
    </source>
</evidence>
<accession>R7QNF2</accession>
<gene>
    <name evidence="4" type="ORF">CHC_T00000626001</name>
</gene>
<organism evidence="4 5">
    <name type="scientific">Chondrus crispus</name>
    <name type="common">Carrageen Irish moss</name>
    <name type="synonym">Polymorpha crispa</name>
    <dbReference type="NCBI Taxonomy" id="2769"/>
    <lineage>
        <taxon>Eukaryota</taxon>
        <taxon>Rhodophyta</taxon>
        <taxon>Florideophyceae</taxon>
        <taxon>Rhodymeniophycidae</taxon>
        <taxon>Gigartinales</taxon>
        <taxon>Gigartinaceae</taxon>
        <taxon>Chondrus</taxon>
    </lineage>
</organism>
<keyword evidence="3" id="KW-0862">Zinc</keyword>
<evidence type="ECO:0000256" key="3">
    <source>
        <dbReference type="ARBA" id="ARBA00022833"/>
    </source>
</evidence>
<proteinExistence type="predicted"/>
<dbReference type="InterPro" id="IPR017907">
    <property type="entry name" value="Znf_RING_CS"/>
</dbReference>
<evidence type="ECO:0000256" key="1">
    <source>
        <dbReference type="ARBA" id="ARBA00022723"/>
    </source>
</evidence>
<dbReference type="Gramene" id="CDF40017">
    <property type="protein sequence ID" value="CDF40017"/>
    <property type="gene ID" value="CHC_T00000626001"/>
</dbReference>
<dbReference type="GeneID" id="17318027"/>
<evidence type="ECO:0000256" key="2">
    <source>
        <dbReference type="ARBA" id="ARBA00022771"/>
    </source>
</evidence>
<dbReference type="KEGG" id="ccp:CHC_T00000626001"/>
<dbReference type="OrthoDB" id="6270329at2759"/>
<keyword evidence="5" id="KW-1185">Reference proteome</keyword>
<evidence type="ECO:0000313" key="4">
    <source>
        <dbReference type="EMBL" id="CDF40017.1"/>
    </source>
</evidence>
<name>R7QNF2_CHOCR</name>
<dbReference type="RefSeq" id="XP_005710311.1">
    <property type="nucleotide sequence ID" value="XM_005710254.1"/>
</dbReference>
<sequence>MNKATVTGCGHVFCWKCICNWCSSNVRLFCALMAKRKRRKKLLTVFAFVIL</sequence>
<protein>
    <submittedName>
        <fullName evidence="4">Uncharacterized protein</fullName>
    </submittedName>
</protein>
<dbReference type="GO" id="GO:0008270">
    <property type="term" value="F:zinc ion binding"/>
    <property type="evidence" value="ECO:0007669"/>
    <property type="project" value="UniProtKB-KW"/>
</dbReference>
<dbReference type="Gene3D" id="3.30.40.10">
    <property type="entry name" value="Zinc/RING finger domain, C3HC4 (zinc finger)"/>
    <property type="match status" value="1"/>
</dbReference>
<keyword evidence="1" id="KW-0479">Metal-binding</keyword>
<dbReference type="InterPro" id="IPR013083">
    <property type="entry name" value="Znf_RING/FYVE/PHD"/>
</dbReference>